<reference evidence="4" key="1">
    <citation type="submission" date="2020-05" db="EMBL/GenBank/DDBJ databases">
        <authorList>
            <person name="Chiriac C."/>
            <person name="Salcher M."/>
            <person name="Ghai R."/>
            <person name="Kavagutti S V."/>
        </authorList>
    </citation>
    <scope>NUCLEOTIDE SEQUENCE</scope>
</reference>
<accession>A0A6J7DVA4</accession>
<dbReference type="SFLD" id="SFLDS00003">
    <property type="entry name" value="Haloacid_Dehalogenase"/>
    <property type="match status" value="1"/>
</dbReference>
<evidence type="ECO:0000256" key="1">
    <source>
        <dbReference type="ARBA" id="ARBA00022605"/>
    </source>
</evidence>
<dbReference type="InterPro" id="IPR023943">
    <property type="entry name" value="Enolase-ppase_E1"/>
</dbReference>
<dbReference type="PANTHER" id="PTHR20371">
    <property type="entry name" value="ENOLASE-PHOSPHATASE E1"/>
    <property type="match status" value="1"/>
</dbReference>
<dbReference type="NCBIfam" id="TIGR01691">
    <property type="entry name" value="enolase-ppase"/>
    <property type="match status" value="1"/>
</dbReference>
<organism evidence="4">
    <name type="scientific">freshwater metagenome</name>
    <dbReference type="NCBI Taxonomy" id="449393"/>
    <lineage>
        <taxon>unclassified sequences</taxon>
        <taxon>metagenomes</taxon>
        <taxon>ecological metagenomes</taxon>
    </lineage>
</organism>
<dbReference type="SFLD" id="SFLDG01133">
    <property type="entry name" value="C1.5.4:_Enolase-phosphatase_Li"/>
    <property type="match status" value="1"/>
</dbReference>
<dbReference type="InterPro" id="IPR036412">
    <property type="entry name" value="HAD-like_sf"/>
</dbReference>
<dbReference type="CDD" id="cd01629">
    <property type="entry name" value="HAD_EP"/>
    <property type="match status" value="1"/>
</dbReference>
<dbReference type="EMBL" id="CAFBLR010000066">
    <property type="protein sequence ID" value="CAB4873010.1"/>
    <property type="molecule type" value="Genomic_DNA"/>
</dbReference>
<dbReference type="Gene3D" id="3.40.50.1000">
    <property type="entry name" value="HAD superfamily/HAD-like"/>
    <property type="match status" value="1"/>
</dbReference>
<proteinExistence type="inferred from homology"/>
<keyword evidence="1" id="KW-0028">Amino-acid biosynthesis</keyword>
<dbReference type="HAMAP" id="MF_01681">
    <property type="entry name" value="Salvage_MtnC"/>
    <property type="match status" value="1"/>
</dbReference>
<dbReference type="GO" id="GO:0000287">
    <property type="term" value="F:magnesium ion binding"/>
    <property type="evidence" value="ECO:0007669"/>
    <property type="project" value="InterPro"/>
</dbReference>
<keyword evidence="3" id="KW-0486">Methionine biosynthesis</keyword>
<dbReference type="GO" id="GO:0043874">
    <property type="term" value="F:acireductone synthase activity"/>
    <property type="evidence" value="ECO:0007669"/>
    <property type="project" value="InterPro"/>
</dbReference>
<keyword evidence="2" id="KW-0378">Hydrolase</keyword>
<dbReference type="PANTHER" id="PTHR20371:SF1">
    <property type="entry name" value="ENOLASE-PHOSPHATASE E1"/>
    <property type="match status" value="1"/>
</dbReference>
<sequence length="239" mass="27182">MITHIVIDIEGTTSSTWFVQRTLYPYSRERFTEYLTAHRDRPDVDAMVQTVRELANEPDADDSRVVWWLEHWLDRDQKVTPLKAFQGWIWGEGFARGELTSHFFDDAIPAMRRWKAAGLNLSIFSSGSANAQRAWFGNTPEGNILPLFSHHFDTENIGHKRVADSYRKMTSELGVPPDRIVFLSDLVAELDAAREAGWNTVGVRREGDEYWDAGIGEHLAVTSFDQLDLSGDTPRLVTA</sequence>
<protein>
    <submittedName>
        <fullName evidence="4">Unannotated protein</fullName>
    </submittedName>
</protein>
<evidence type="ECO:0000256" key="2">
    <source>
        <dbReference type="ARBA" id="ARBA00022801"/>
    </source>
</evidence>
<dbReference type="SUPFAM" id="SSF56784">
    <property type="entry name" value="HAD-like"/>
    <property type="match status" value="1"/>
</dbReference>
<dbReference type="SFLD" id="SFLDG01129">
    <property type="entry name" value="C1.5:_HAD__Beta-PGM__Phosphata"/>
    <property type="match status" value="1"/>
</dbReference>
<dbReference type="GO" id="GO:0019509">
    <property type="term" value="P:L-methionine salvage from methylthioadenosine"/>
    <property type="evidence" value="ECO:0007669"/>
    <property type="project" value="InterPro"/>
</dbReference>
<evidence type="ECO:0000313" key="4">
    <source>
        <dbReference type="EMBL" id="CAB4873010.1"/>
    </source>
</evidence>
<dbReference type="Gene3D" id="1.10.720.60">
    <property type="match status" value="1"/>
</dbReference>
<dbReference type="InterPro" id="IPR023214">
    <property type="entry name" value="HAD_sf"/>
</dbReference>
<evidence type="ECO:0000256" key="3">
    <source>
        <dbReference type="ARBA" id="ARBA00023167"/>
    </source>
</evidence>
<dbReference type="Pfam" id="PF00702">
    <property type="entry name" value="Hydrolase"/>
    <property type="match status" value="1"/>
</dbReference>
<gene>
    <name evidence="4" type="ORF">UFOPK3417_00846</name>
</gene>
<name>A0A6J7DVA4_9ZZZZ</name>
<dbReference type="AlphaFoldDB" id="A0A6J7DVA4"/>